<reference evidence="1" key="2">
    <citation type="submission" date="2020-11" db="EMBL/GenBank/DDBJ databases">
        <authorList>
            <person name="McCartney M.A."/>
            <person name="Auch B."/>
            <person name="Kono T."/>
            <person name="Mallez S."/>
            <person name="Becker A."/>
            <person name="Gohl D.M."/>
            <person name="Silverstein K.A.T."/>
            <person name="Koren S."/>
            <person name="Bechman K.B."/>
            <person name="Herman A."/>
            <person name="Abrahante J.E."/>
            <person name="Garbe J."/>
        </authorList>
    </citation>
    <scope>NUCLEOTIDE SEQUENCE</scope>
    <source>
        <strain evidence="1">Duluth1</strain>
        <tissue evidence="1">Whole animal</tissue>
    </source>
</reference>
<dbReference type="EMBL" id="JAIWYP010000007">
    <property type="protein sequence ID" value="KAH3796026.1"/>
    <property type="molecule type" value="Genomic_DNA"/>
</dbReference>
<proteinExistence type="predicted"/>
<protein>
    <submittedName>
        <fullName evidence="1">Uncharacterized protein</fullName>
    </submittedName>
</protein>
<evidence type="ECO:0000313" key="2">
    <source>
        <dbReference type="Proteomes" id="UP000828390"/>
    </source>
</evidence>
<dbReference type="Proteomes" id="UP000828390">
    <property type="component" value="Unassembled WGS sequence"/>
</dbReference>
<accession>A0A9D4J192</accession>
<evidence type="ECO:0000313" key="1">
    <source>
        <dbReference type="EMBL" id="KAH3796026.1"/>
    </source>
</evidence>
<comment type="caution">
    <text evidence="1">The sequence shown here is derived from an EMBL/GenBank/DDBJ whole genome shotgun (WGS) entry which is preliminary data.</text>
</comment>
<dbReference type="AlphaFoldDB" id="A0A9D4J192"/>
<gene>
    <name evidence="1" type="ORF">DPMN_149590</name>
</gene>
<reference evidence="1" key="1">
    <citation type="journal article" date="2019" name="bioRxiv">
        <title>The Genome of the Zebra Mussel, Dreissena polymorpha: A Resource for Invasive Species Research.</title>
        <authorList>
            <person name="McCartney M.A."/>
            <person name="Auch B."/>
            <person name="Kono T."/>
            <person name="Mallez S."/>
            <person name="Zhang Y."/>
            <person name="Obille A."/>
            <person name="Becker A."/>
            <person name="Abrahante J.E."/>
            <person name="Garbe J."/>
            <person name="Badalamenti J.P."/>
            <person name="Herman A."/>
            <person name="Mangelson H."/>
            <person name="Liachko I."/>
            <person name="Sullivan S."/>
            <person name="Sone E.D."/>
            <person name="Koren S."/>
            <person name="Silverstein K.A.T."/>
            <person name="Beckman K.B."/>
            <person name="Gohl D.M."/>
        </authorList>
    </citation>
    <scope>NUCLEOTIDE SEQUENCE</scope>
    <source>
        <strain evidence="1">Duluth1</strain>
        <tissue evidence="1">Whole animal</tissue>
    </source>
</reference>
<name>A0A9D4J192_DREPO</name>
<sequence>MLFAGPTQSLPPFTGGGLAQVLEWVIVPFPQVTSQSGQVAFLQPFYLHLHEQTQV</sequence>
<organism evidence="1 2">
    <name type="scientific">Dreissena polymorpha</name>
    <name type="common">Zebra mussel</name>
    <name type="synonym">Mytilus polymorpha</name>
    <dbReference type="NCBI Taxonomy" id="45954"/>
    <lineage>
        <taxon>Eukaryota</taxon>
        <taxon>Metazoa</taxon>
        <taxon>Spiralia</taxon>
        <taxon>Lophotrochozoa</taxon>
        <taxon>Mollusca</taxon>
        <taxon>Bivalvia</taxon>
        <taxon>Autobranchia</taxon>
        <taxon>Heteroconchia</taxon>
        <taxon>Euheterodonta</taxon>
        <taxon>Imparidentia</taxon>
        <taxon>Neoheterodontei</taxon>
        <taxon>Myida</taxon>
        <taxon>Dreissenoidea</taxon>
        <taxon>Dreissenidae</taxon>
        <taxon>Dreissena</taxon>
    </lineage>
</organism>
<keyword evidence="2" id="KW-1185">Reference proteome</keyword>